<keyword evidence="3" id="KW-1185">Reference proteome</keyword>
<feature type="domain" description="AB hydrolase-1" evidence="1">
    <location>
        <begin position="25"/>
        <end position="215"/>
    </location>
</feature>
<dbReference type="Proteomes" id="UP001165368">
    <property type="component" value="Unassembled WGS sequence"/>
</dbReference>
<evidence type="ECO:0000313" key="3">
    <source>
        <dbReference type="Proteomes" id="UP001165368"/>
    </source>
</evidence>
<evidence type="ECO:0000259" key="1">
    <source>
        <dbReference type="Pfam" id="PF12697"/>
    </source>
</evidence>
<dbReference type="PANTHER" id="PTHR43433">
    <property type="entry name" value="HYDROLASE, ALPHA/BETA FOLD FAMILY PROTEIN"/>
    <property type="match status" value="1"/>
</dbReference>
<reference evidence="2" key="1">
    <citation type="submission" date="2022-01" db="EMBL/GenBank/DDBJ databases">
        <authorList>
            <person name="Jo J.-H."/>
            <person name="Im W.-T."/>
        </authorList>
    </citation>
    <scope>NUCLEOTIDE SEQUENCE</scope>
    <source>
        <strain evidence="2">I2-34</strain>
    </source>
</reference>
<dbReference type="InterPro" id="IPR029058">
    <property type="entry name" value="AB_hydrolase_fold"/>
</dbReference>
<dbReference type="EMBL" id="JAKLTQ010000013">
    <property type="protein sequence ID" value="MCG2623443.1"/>
    <property type="molecule type" value="Genomic_DNA"/>
</dbReference>
<organism evidence="2 3">
    <name type="scientific">Arthrobacter hankyongi</name>
    <dbReference type="NCBI Taxonomy" id="2904801"/>
    <lineage>
        <taxon>Bacteria</taxon>
        <taxon>Bacillati</taxon>
        <taxon>Actinomycetota</taxon>
        <taxon>Actinomycetes</taxon>
        <taxon>Micrococcales</taxon>
        <taxon>Micrococcaceae</taxon>
        <taxon>Arthrobacter</taxon>
    </lineage>
</organism>
<dbReference type="Pfam" id="PF12697">
    <property type="entry name" value="Abhydrolase_6"/>
    <property type="match status" value="1"/>
</dbReference>
<evidence type="ECO:0000313" key="2">
    <source>
        <dbReference type="EMBL" id="MCG2623443.1"/>
    </source>
</evidence>
<comment type="caution">
    <text evidence="2">The sequence shown here is derived from an EMBL/GenBank/DDBJ whole genome shotgun (WGS) entry which is preliminary data.</text>
</comment>
<sequence length="233" mass="25275">MVFLPGVNNVATLWEPVVESIEEPISPLLLDLPPLESVEAIAQELEAALPDRFVLVGHSFGGMVGLAMLEAFADRFAGIALVASRAGADSPQLRQAKLERAEAARRDGHEKFVLTRGDRVFHPDFAQDPKILAQREIDVRAYGTARYVAHQIAMANRPDRTQVLRDAGIPKLIIAPEDDVVIESAYQASLAEQVGAQLVSIERTGHMLPAENPTRLGQELGAWLSTVSLATAN</sequence>
<accession>A0ABS9LA27</accession>
<dbReference type="RefSeq" id="WP_237822774.1">
    <property type="nucleotide sequence ID" value="NZ_JAKLTQ010000013.1"/>
</dbReference>
<dbReference type="Gene3D" id="3.40.50.1820">
    <property type="entry name" value="alpha/beta hydrolase"/>
    <property type="match status" value="1"/>
</dbReference>
<name>A0ABS9LA27_9MICC</name>
<dbReference type="GO" id="GO:0016787">
    <property type="term" value="F:hydrolase activity"/>
    <property type="evidence" value="ECO:0007669"/>
    <property type="project" value="UniProtKB-KW"/>
</dbReference>
<dbReference type="InterPro" id="IPR000073">
    <property type="entry name" value="AB_hydrolase_1"/>
</dbReference>
<keyword evidence="2" id="KW-0378">Hydrolase</keyword>
<protein>
    <submittedName>
        <fullName evidence="2">Alpha/beta hydrolase</fullName>
    </submittedName>
</protein>
<dbReference type="InterPro" id="IPR050471">
    <property type="entry name" value="AB_hydrolase"/>
</dbReference>
<dbReference type="SUPFAM" id="SSF53474">
    <property type="entry name" value="alpha/beta-Hydrolases"/>
    <property type="match status" value="1"/>
</dbReference>
<dbReference type="PANTHER" id="PTHR43433:SF4">
    <property type="entry name" value="NON-HEME CHLOROPEROXIDASE-RELATED"/>
    <property type="match status" value="1"/>
</dbReference>
<gene>
    <name evidence="2" type="ORF">LVY72_16220</name>
</gene>
<proteinExistence type="predicted"/>